<evidence type="ECO:0000256" key="4">
    <source>
        <dbReference type="ARBA" id="ARBA00022676"/>
    </source>
</evidence>
<evidence type="ECO:0000256" key="10">
    <source>
        <dbReference type="ARBA" id="ARBA00044721"/>
    </source>
</evidence>
<accession>A0A2J8JBU4</accession>
<dbReference type="AlphaFoldDB" id="A0A2J8JBU4"/>
<gene>
    <name evidence="13" type="ORF">CK820_G0049055</name>
</gene>
<comment type="caution">
    <text evidence="13">The sequence shown here is derived from an EMBL/GenBank/DDBJ whole genome shotgun (WGS) entry which is preliminary data.</text>
</comment>
<comment type="similarity">
    <text evidence="3 12">Belongs to the glycosyltransferase 22 family.</text>
</comment>
<keyword evidence="5" id="KW-0808">Transferase</keyword>
<keyword evidence="7 12" id="KW-0256">Endoplasmic reticulum</keyword>
<evidence type="ECO:0000256" key="8">
    <source>
        <dbReference type="ARBA" id="ARBA00022989"/>
    </source>
</evidence>
<evidence type="ECO:0000256" key="11">
    <source>
        <dbReference type="ARBA" id="ARBA00048899"/>
    </source>
</evidence>
<keyword evidence="8 12" id="KW-1133">Transmembrane helix</keyword>
<name>A0A2J8JBU4_PANTR</name>
<dbReference type="PANTHER" id="PTHR22760">
    <property type="entry name" value="GLYCOSYLTRANSFERASE"/>
    <property type="match status" value="1"/>
</dbReference>
<evidence type="ECO:0000256" key="6">
    <source>
        <dbReference type="ARBA" id="ARBA00022692"/>
    </source>
</evidence>
<proteinExistence type="inferred from homology"/>
<evidence type="ECO:0000256" key="1">
    <source>
        <dbReference type="ARBA" id="ARBA00004477"/>
    </source>
</evidence>
<feature type="transmembrane region" description="Helical" evidence="12">
    <location>
        <begin position="105"/>
        <end position="126"/>
    </location>
</feature>
<evidence type="ECO:0000256" key="7">
    <source>
        <dbReference type="ARBA" id="ARBA00022824"/>
    </source>
</evidence>
<dbReference type="UniPathway" id="UPA00378"/>
<protein>
    <recommendedName>
        <fullName evidence="12">Mannosyltransferase</fullName>
        <ecNumber evidence="12">2.4.1.-</ecNumber>
    </recommendedName>
</protein>
<feature type="transmembrane region" description="Helical" evidence="12">
    <location>
        <begin position="15"/>
        <end position="41"/>
    </location>
</feature>
<comment type="caution">
    <text evidence="12">Lacks conserved residue(s) required for the propagation of feature annotation.</text>
</comment>
<dbReference type="EC" id="2.4.1.-" evidence="12"/>
<evidence type="ECO:0000313" key="14">
    <source>
        <dbReference type="Proteomes" id="UP000236370"/>
    </source>
</evidence>
<comment type="function">
    <text evidence="10">Mannosyltransferase that operates in the biosynthetic pathway of dolichol-linked oligosaccharides, the glycan precursors employed in protein asparagine (N)-glycosylation. The assembly of dolichol-linked oligosaccharides begins on the cytosolic side of the endoplasmic reticulum membrane and finishes in its lumen. The sequential addition of sugars to dolichol pyrophosphate produces dolichol-linked oligosaccharides containing fourteen sugars, including two GlcNAcs, nine mannoses and three glucoses. Once assembled, the oligosaccharide is transferred from the lipid to nascent proteins by oligosaccharyltransferases. In the lumen of the endoplasmic reticulum, adds the eighth mannose residue in an alpha-1,6 linkage onto Man(7)GlcNAc(2)-PP-dolichol to produce Man(8)GlcNAc(2)-PP-dolichol.</text>
</comment>
<keyword evidence="6 12" id="KW-0812">Transmembrane</keyword>
<organism evidence="13 14">
    <name type="scientific">Pan troglodytes</name>
    <name type="common">Chimpanzee</name>
    <dbReference type="NCBI Taxonomy" id="9598"/>
    <lineage>
        <taxon>Eukaryota</taxon>
        <taxon>Metazoa</taxon>
        <taxon>Chordata</taxon>
        <taxon>Craniata</taxon>
        <taxon>Vertebrata</taxon>
        <taxon>Euteleostomi</taxon>
        <taxon>Mammalia</taxon>
        <taxon>Eutheria</taxon>
        <taxon>Euarchontoglires</taxon>
        <taxon>Primates</taxon>
        <taxon>Haplorrhini</taxon>
        <taxon>Catarrhini</taxon>
        <taxon>Hominidae</taxon>
        <taxon>Pan</taxon>
    </lineage>
</organism>
<evidence type="ECO:0000256" key="5">
    <source>
        <dbReference type="ARBA" id="ARBA00022679"/>
    </source>
</evidence>
<feature type="transmembrane region" description="Helical" evidence="12">
    <location>
        <begin position="53"/>
        <end position="75"/>
    </location>
</feature>
<sequence length="195" mass="21998">LLALTAWLRHEWARFIWLSAFAIIVFRAELCLFLGLLLLLALGNRKVSVVRTLHHAIPAGILCLGLTVAVDSYFWRQLTWPEGKVLWYNTVLNKSSNWGTSPLLWYFYSALPRGLGCSLLFIPLGLVDRRTHALTVLALGFVALYSLLPHKELRFIIYAFPMLNITAARGCSYLWRRNAEAAPAGAPPDRRPSAH</sequence>
<evidence type="ECO:0000256" key="9">
    <source>
        <dbReference type="ARBA" id="ARBA00023136"/>
    </source>
</evidence>
<keyword evidence="4 12" id="KW-0328">Glycosyltransferase</keyword>
<dbReference type="PANTHER" id="PTHR22760:SF1">
    <property type="entry name" value="DOL-P-MAN:MAN(7)GLCNAC(2)-PP-DOL ALPHA-1,6-MANNOSYLTRANSFERASE"/>
    <property type="match status" value="1"/>
</dbReference>
<feature type="transmembrane region" description="Helical" evidence="12">
    <location>
        <begin position="133"/>
        <end position="149"/>
    </location>
</feature>
<dbReference type="EMBL" id="NBAG03000485">
    <property type="protein sequence ID" value="PNI20230.1"/>
    <property type="molecule type" value="Genomic_DNA"/>
</dbReference>
<keyword evidence="9 12" id="KW-0472">Membrane</keyword>
<comment type="catalytic activity">
    <reaction evidence="11">
        <text>an alpha-D-Man-(1-&gt;2)-alpha-D-Man-(1-&gt;2)-alpha-D-Man-(1-&gt;3)-[alpha-D-Man-(1-&gt;2)-alpha-D-Man-(1-&gt;3)-alpha-D-Man-(1-&gt;6)]-beta-D-Man-(1-&gt;4)-beta-D-GlcNAc-(1-&gt;4)-alpha-D-GlcNAc-diphospho-di-trans,poly-cis-dolichol + a di-trans,poly-cis-dolichyl beta-D-mannosyl phosphate = an alpha-D-Man-(1-&gt;2)-alpha-D-Man-(1-&gt;2)-alpha-D-Man-(1-&gt;3)-[alpha-D-Man-(1-&gt;2)-alpha-D-Man-(1-&gt;3)-[alpha-D-Man-(1-&gt;6)]-alpha-D-Man-(1-&gt;6)]-beta-D-Man-(1-&gt;4)-beta-D-GlcNAc-(1-&gt;4)-alpha-D-GlcNAc-diphospho-di-trans,poly-cis-dolichol + a di-trans,poly-cis-dolichyl phosphate + H(+)</text>
        <dbReference type="Rhea" id="RHEA:29535"/>
        <dbReference type="Rhea" id="RHEA-COMP:19498"/>
        <dbReference type="Rhea" id="RHEA-COMP:19501"/>
        <dbReference type="Rhea" id="RHEA-COMP:19518"/>
        <dbReference type="Rhea" id="RHEA-COMP:19519"/>
        <dbReference type="ChEBI" id="CHEBI:15378"/>
        <dbReference type="ChEBI" id="CHEBI:57683"/>
        <dbReference type="ChEBI" id="CHEBI:58211"/>
        <dbReference type="ChEBI" id="CHEBI:132517"/>
        <dbReference type="ChEBI" id="CHEBI:132519"/>
        <dbReference type="EC" id="2.4.1.260"/>
    </reaction>
    <physiologicalReaction direction="left-to-right" evidence="11">
        <dbReference type="Rhea" id="RHEA:29536"/>
    </physiologicalReaction>
</comment>
<evidence type="ECO:0000256" key="2">
    <source>
        <dbReference type="ARBA" id="ARBA00004922"/>
    </source>
</evidence>
<feature type="non-terminal residue" evidence="13">
    <location>
        <position position="1"/>
    </location>
</feature>
<comment type="subcellular location">
    <subcellularLocation>
        <location evidence="1 12">Endoplasmic reticulum membrane</location>
        <topology evidence="1 12">Multi-pass membrane protein</topology>
    </subcellularLocation>
</comment>
<dbReference type="Proteomes" id="UP000236370">
    <property type="component" value="Unassembled WGS sequence"/>
</dbReference>
<dbReference type="InterPro" id="IPR005599">
    <property type="entry name" value="GPI_mannosylTrfase"/>
</dbReference>
<comment type="pathway">
    <text evidence="2">Protein modification; protein glycosylation.</text>
</comment>
<dbReference type="Pfam" id="PF03901">
    <property type="entry name" value="Glyco_transf_22"/>
    <property type="match status" value="1"/>
</dbReference>
<dbReference type="GO" id="GO:0005789">
    <property type="term" value="C:endoplasmic reticulum membrane"/>
    <property type="evidence" value="ECO:0007669"/>
    <property type="project" value="UniProtKB-SubCell"/>
</dbReference>
<evidence type="ECO:0000256" key="3">
    <source>
        <dbReference type="ARBA" id="ARBA00007063"/>
    </source>
</evidence>
<evidence type="ECO:0000313" key="13">
    <source>
        <dbReference type="EMBL" id="PNI20230.1"/>
    </source>
</evidence>
<evidence type="ECO:0000256" key="12">
    <source>
        <dbReference type="RuleBase" id="RU363075"/>
    </source>
</evidence>
<dbReference type="GO" id="GO:0052917">
    <property type="term" value="F:dol-P-Man:Man(7)GlcNAc(2)-PP-Dol alpha-1,6-mannosyltransferase activity"/>
    <property type="evidence" value="ECO:0007669"/>
    <property type="project" value="UniProtKB-EC"/>
</dbReference>
<reference evidence="13 14" key="1">
    <citation type="submission" date="2017-12" db="EMBL/GenBank/DDBJ databases">
        <title>High-resolution comparative analysis of great ape genomes.</title>
        <authorList>
            <person name="Pollen A."/>
            <person name="Hastie A."/>
            <person name="Hormozdiari F."/>
            <person name="Dougherty M."/>
            <person name="Liu R."/>
            <person name="Chaisson M."/>
            <person name="Hoppe E."/>
            <person name="Hill C."/>
            <person name="Pang A."/>
            <person name="Hillier L."/>
            <person name="Baker C."/>
            <person name="Armstrong J."/>
            <person name="Shendure J."/>
            <person name="Paten B."/>
            <person name="Wilson R."/>
            <person name="Chao H."/>
            <person name="Schneider V."/>
            <person name="Ventura M."/>
            <person name="Kronenberg Z."/>
            <person name="Murali S."/>
            <person name="Gordon D."/>
            <person name="Cantsilieris S."/>
            <person name="Munson K."/>
            <person name="Nelson B."/>
            <person name="Raja A."/>
            <person name="Underwood J."/>
            <person name="Diekhans M."/>
            <person name="Fiddes I."/>
            <person name="Haussler D."/>
            <person name="Eichler E."/>
        </authorList>
    </citation>
    <scope>NUCLEOTIDE SEQUENCE [LARGE SCALE GENOMIC DNA]</scope>
    <source>
        <strain evidence="13">Yerkes chimp pedigree #C0471</strain>
    </source>
</reference>